<dbReference type="PROSITE" id="PS51476">
    <property type="entry name" value="PROTEASOME_BETA_2"/>
    <property type="match status" value="1"/>
</dbReference>
<comment type="subcellular location">
    <subcellularLocation>
        <location evidence="4">Cytoplasm</location>
    </subcellularLocation>
    <subcellularLocation>
        <location evidence="4">Nucleus</location>
    </subcellularLocation>
</comment>
<evidence type="ECO:0000256" key="4">
    <source>
        <dbReference type="RuleBase" id="RU004203"/>
    </source>
</evidence>
<proteinExistence type="inferred from homology"/>
<dbReference type="EMBL" id="HBEP01030687">
    <property type="protein sequence ID" value="CAD8503877.1"/>
    <property type="molecule type" value="Transcribed_RNA"/>
</dbReference>
<name>A0A7S0NAI0_9EUKA</name>
<dbReference type="Pfam" id="PF00227">
    <property type="entry name" value="Proteasome"/>
    <property type="match status" value="1"/>
</dbReference>
<gene>
    <name evidence="5" type="ORF">PANT1444_LOCUS17339</name>
</gene>
<dbReference type="PANTHER" id="PTHR32194:SF2">
    <property type="entry name" value="PROTEASOME SUBUNIT BETA TYPE-1"/>
    <property type="match status" value="1"/>
</dbReference>
<dbReference type="CDD" id="cd03757">
    <property type="entry name" value="proteasome_beta_type_1"/>
    <property type="match status" value="1"/>
</dbReference>
<dbReference type="AlphaFoldDB" id="A0A7S0NAI0"/>
<comment type="subunit">
    <text evidence="4">Component of the proteasome complex.</text>
</comment>
<dbReference type="Gene3D" id="3.60.20.10">
    <property type="entry name" value="Glutamine Phosphoribosylpyrophosphate, subunit 1, domain 1"/>
    <property type="match status" value="1"/>
</dbReference>
<evidence type="ECO:0000256" key="2">
    <source>
        <dbReference type="ARBA" id="ARBA00022942"/>
    </source>
</evidence>
<dbReference type="InterPro" id="IPR029055">
    <property type="entry name" value="Ntn_hydrolases_N"/>
</dbReference>
<comment type="function">
    <text evidence="4">Component of the proteasome, a multicatalytic proteinase complex which is characterized by its ability to cleave peptides with Arg, Phe, Tyr, Leu, and Glu adjacent to the leaving group at neutral or slightly basic pH. The proteasome has an ATP-dependent proteolytic activity.</text>
</comment>
<reference evidence="5" key="1">
    <citation type="submission" date="2021-01" db="EMBL/GenBank/DDBJ databases">
        <authorList>
            <person name="Corre E."/>
            <person name="Pelletier E."/>
            <person name="Niang G."/>
            <person name="Scheremetjew M."/>
            <person name="Finn R."/>
            <person name="Kale V."/>
            <person name="Holt S."/>
            <person name="Cochrane G."/>
            <person name="Meng A."/>
            <person name="Brown T."/>
            <person name="Cohen L."/>
        </authorList>
    </citation>
    <scope>NUCLEOTIDE SEQUENCE</scope>
    <source>
        <strain evidence="5">CCMP1374</strain>
    </source>
</reference>
<keyword evidence="2 4" id="KW-0647">Proteasome</keyword>
<keyword evidence="3 4" id="KW-0539">Nucleus</keyword>
<sequence>MLLQPERPPATSHAAQSACGEGPVEAAAHAGAMQARFSPYDYNGGTTLAVAGKDFCIVAGDTRMSTGFSIKSRNVSKIYKLAGNVVLGTAGFRGDITTLQKLLRAKLTSYEHQHGVTMKAHAVGQMLGNTLYGRRFFPYYTWNVVGGLDEDGCGVVYSYDPVGNYERVRVSVTGSAESLIQPLLDNQLERQHQQLGEKPPPLCTDLSLQETINLVKDAFYSAGERDIRTGDSVEICIITKEGVRMESYPLNID</sequence>
<dbReference type="PROSITE" id="PS00854">
    <property type="entry name" value="PROTEASOME_BETA_1"/>
    <property type="match status" value="1"/>
</dbReference>
<evidence type="ECO:0000256" key="1">
    <source>
        <dbReference type="ARBA" id="ARBA00022490"/>
    </source>
</evidence>
<keyword evidence="1 4" id="KW-0963">Cytoplasm</keyword>
<protein>
    <recommendedName>
        <fullName evidence="4">Proteasome subunit beta</fullName>
    </recommendedName>
</protein>
<evidence type="ECO:0000313" key="5">
    <source>
        <dbReference type="EMBL" id="CAD8503877.1"/>
    </source>
</evidence>
<dbReference type="GO" id="GO:0005634">
    <property type="term" value="C:nucleus"/>
    <property type="evidence" value="ECO:0007669"/>
    <property type="project" value="UniProtKB-SubCell"/>
</dbReference>
<dbReference type="GO" id="GO:0051603">
    <property type="term" value="P:proteolysis involved in protein catabolic process"/>
    <property type="evidence" value="ECO:0007669"/>
    <property type="project" value="InterPro"/>
</dbReference>
<accession>A0A7S0NAI0</accession>
<comment type="similarity">
    <text evidence="4">Belongs to the peptidase T1B family.</text>
</comment>
<dbReference type="SUPFAM" id="SSF56235">
    <property type="entry name" value="N-terminal nucleophile aminohydrolases (Ntn hydrolases)"/>
    <property type="match status" value="1"/>
</dbReference>
<organism evidence="5">
    <name type="scientific">Phaeocystis antarctica</name>
    <dbReference type="NCBI Taxonomy" id="33657"/>
    <lineage>
        <taxon>Eukaryota</taxon>
        <taxon>Haptista</taxon>
        <taxon>Haptophyta</taxon>
        <taxon>Prymnesiophyceae</taxon>
        <taxon>Phaeocystales</taxon>
        <taxon>Phaeocystaceae</taxon>
        <taxon>Phaeocystis</taxon>
    </lineage>
</organism>
<dbReference type="PANTHER" id="PTHR32194">
    <property type="entry name" value="METALLOPROTEASE TLDD"/>
    <property type="match status" value="1"/>
</dbReference>
<dbReference type="GO" id="GO:0005839">
    <property type="term" value="C:proteasome core complex"/>
    <property type="evidence" value="ECO:0007669"/>
    <property type="project" value="InterPro"/>
</dbReference>
<dbReference type="InterPro" id="IPR023333">
    <property type="entry name" value="Proteasome_suB-type"/>
</dbReference>
<dbReference type="FunFam" id="3.60.20.10:FF:000027">
    <property type="entry name" value="Proteasome subunit beta type-6"/>
    <property type="match status" value="1"/>
</dbReference>
<dbReference type="InterPro" id="IPR016050">
    <property type="entry name" value="Proteasome_bsu_CS"/>
</dbReference>
<dbReference type="GO" id="GO:0005737">
    <property type="term" value="C:cytoplasm"/>
    <property type="evidence" value="ECO:0007669"/>
    <property type="project" value="UniProtKB-SubCell"/>
</dbReference>
<evidence type="ECO:0000256" key="3">
    <source>
        <dbReference type="ARBA" id="ARBA00023242"/>
    </source>
</evidence>
<dbReference type="InterPro" id="IPR001353">
    <property type="entry name" value="Proteasome_sua/b"/>
</dbReference>